<evidence type="ECO:0000313" key="1">
    <source>
        <dbReference type="EMBL" id="KAI0039179.1"/>
    </source>
</evidence>
<keyword evidence="2" id="KW-1185">Reference proteome</keyword>
<name>A0ACB8R516_9AGAM</name>
<dbReference type="Proteomes" id="UP000814033">
    <property type="component" value="Unassembled WGS sequence"/>
</dbReference>
<reference evidence="1" key="1">
    <citation type="submission" date="2021-02" db="EMBL/GenBank/DDBJ databases">
        <authorList>
            <consortium name="DOE Joint Genome Institute"/>
            <person name="Ahrendt S."/>
            <person name="Looney B.P."/>
            <person name="Miyauchi S."/>
            <person name="Morin E."/>
            <person name="Drula E."/>
            <person name="Courty P.E."/>
            <person name="Chicoki N."/>
            <person name="Fauchery L."/>
            <person name="Kohler A."/>
            <person name="Kuo A."/>
            <person name="Labutti K."/>
            <person name="Pangilinan J."/>
            <person name="Lipzen A."/>
            <person name="Riley R."/>
            <person name="Andreopoulos W."/>
            <person name="He G."/>
            <person name="Johnson J."/>
            <person name="Barry K.W."/>
            <person name="Grigoriev I.V."/>
            <person name="Nagy L."/>
            <person name="Hibbett D."/>
            <person name="Henrissat B."/>
            <person name="Matheny P.B."/>
            <person name="Labbe J."/>
            <person name="Martin F."/>
        </authorList>
    </citation>
    <scope>NUCLEOTIDE SEQUENCE</scope>
    <source>
        <strain evidence="1">FP105234-sp</strain>
    </source>
</reference>
<gene>
    <name evidence="1" type="ORF">FA95DRAFT_1078610</name>
</gene>
<comment type="caution">
    <text evidence="1">The sequence shown here is derived from an EMBL/GenBank/DDBJ whole genome shotgun (WGS) entry which is preliminary data.</text>
</comment>
<dbReference type="EMBL" id="MU276344">
    <property type="protein sequence ID" value="KAI0039179.1"/>
    <property type="molecule type" value="Genomic_DNA"/>
</dbReference>
<protein>
    <submittedName>
        <fullName evidence="1">Uncharacterized protein</fullName>
    </submittedName>
</protein>
<reference evidence="1" key="2">
    <citation type="journal article" date="2022" name="New Phytol.">
        <title>Evolutionary transition to the ectomycorrhizal habit in the genomes of a hyperdiverse lineage of mushroom-forming fungi.</title>
        <authorList>
            <person name="Looney B."/>
            <person name="Miyauchi S."/>
            <person name="Morin E."/>
            <person name="Drula E."/>
            <person name="Courty P.E."/>
            <person name="Kohler A."/>
            <person name="Kuo A."/>
            <person name="LaButti K."/>
            <person name="Pangilinan J."/>
            <person name="Lipzen A."/>
            <person name="Riley R."/>
            <person name="Andreopoulos W."/>
            <person name="He G."/>
            <person name="Johnson J."/>
            <person name="Nolan M."/>
            <person name="Tritt A."/>
            <person name="Barry K.W."/>
            <person name="Grigoriev I.V."/>
            <person name="Nagy L.G."/>
            <person name="Hibbett D."/>
            <person name="Henrissat B."/>
            <person name="Matheny P.B."/>
            <person name="Labbe J."/>
            <person name="Martin F.M."/>
        </authorList>
    </citation>
    <scope>NUCLEOTIDE SEQUENCE</scope>
    <source>
        <strain evidence="1">FP105234-sp</strain>
    </source>
</reference>
<organism evidence="1 2">
    <name type="scientific">Auriscalpium vulgare</name>
    <dbReference type="NCBI Taxonomy" id="40419"/>
    <lineage>
        <taxon>Eukaryota</taxon>
        <taxon>Fungi</taxon>
        <taxon>Dikarya</taxon>
        <taxon>Basidiomycota</taxon>
        <taxon>Agaricomycotina</taxon>
        <taxon>Agaricomycetes</taxon>
        <taxon>Russulales</taxon>
        <taxon>Auriscalpiaceae</taxon>
        <taxon>Auriscalpium</taxon>
    </lineage>
</organism>
<evidence type="ECO:0000313" key="2">
    <source>
        <dbReference type="Proteomes" id="UP000814033"/>
    </source>
</evidence>
<sequence>MARLRRSLPACIHAVLPQHSVAFTFDLPPPSVLAFWHMPSQSKFQSRVPHVTGAVSDASDTYLPVDEVLEWLQSKGSDQGVCKVHEARNNGLCSLRSGYRRLHDRYGDHSSRQCMRIANAIAELRRPPSIITSDHLPAHSHLLSQSLSHSHSSTASSTRQSMNSSYTNNTGPSPAIAVDPLGTAGLHSVMCLESPPH</sequence>
<proteinExistence type="predicted"/>
<accession>A0ACB8R516</accession>